<organism evidence="3 4">
    <name type="scientific">Cocos nucifera</name>
    <name type="common">Coconut palm</name>
    <dbReference type="NCBI Taxonomy" id="13894"/>
    <lineage>
        <taxon>Eukaryota</taxon>
        <taxon>Viridiplantae</taxon>
        <taxon>Streptophyta</taxon>
        <taxon>Embryophyta</taxon>
        <taxon>Tracheophyta</taxon>
        <taxon>Spermatophyta</taxon>
        <taxon>Magnoliopsida</taxon>
        <taxon>Liliopsida</taxon>
        <taxon>Arecaceae</taxon>
        <taxon>Arecoideae</taxon>
        <taxon>Cocoseae</taxon>
        <taxon>Attaleinae</taxon>
        <taxon>Cocos</taxon>
    </lineage>
</organism>
<keyword evidence="4" id="KW-1185">Reference proteome</keyword>
<sequence>MDTKAVEMLAKRLQDHKRKEKAPGEGSKKARVDIPSSMASVNVTIAPKVVDGIEVVLTVEVGVTDGAAVPPTSSSPSTEVQVLELPVGGEKREKEGENEVGHLKSSIACPHQNDESLKKEEQTLVGLKAALALEEERRKKVEADITELKEQVSRQISEAKVQAVEEFKFSSEMRDSNVKFNQEAFIKGFKLCEDRMANKFLELDLSFLIEGASDEEAGPSTTVADLPLAEPTIEEPGPIDVHRTPRLLP</sequence>
<evidence type="ECO:0000313" key="3">
    <source>
        <dbReference type="EMBL" id="KAG1347995.1"/>
    </source>
</evidence>
<dbReference type="EMBL" id="CM017877">
    <property type="protein sequence ID" value="KAG1347995.1"/>
    <property type="molecule type" value="Genomic_DNA"/>
</dbReference>
<dbReference type="Proteomes" id="UP000797356">
    <property type="component" value="Chromosome 6"/>
</dbReference>
<feature type="compositionally biased region" description="Basic and acidic residues" evidence="2">
    <location>
        <begin position="21"/>
        <end position="32"/>
    </location>
</feature>
<protein>
    <submittedName>
        <fullName evidence="3">Uncharacterized protein</fullName>
    </submittedName>
</protein>
<accession>A0A8K0N3W2</accession>
<gene>
    <name evidence="3" type="ORF">COCNU_06G018240</name>
</gene>
<name>A0A8K0N3W2_COCNU</name>
<proteinExistence type="predicted"/>
<comment type="caution">
    <text evidence="3">The sequence shown here is derived from an EMBL/GenBank/DDBJ whole genome shotgun (WGS) entry which is preliminary data.</text>
</comment>
<feature type="coiled-coil region" evidence="1">
    <location>
        <begin position="117"/>
        <end position="158"/>
    </location>
</feature>
<evidence type="ECO:0000313" key="4">
    <source>
        <dbReference type="Proteomes" id="UP000797356"/>
    </source>
</evidence>
<feature type="region of interest" description="Disordered" evidence="2">
    <location>
        <begin position="1"/>
        <end position="33"/>
    </location>
</feature>
<feature type="compositionally biased region" description="Basic and acidic residues" evidence="2">
    <location>
        <begin position="1"/>
        <end position="13"/>
    </location>
</feature>
<keyword evidence="1" id="KW-0175">Coiled coil</keyword>
<dbReference type="AlphaFoldDB" id="A0A8K0N3W2"/>
<reference evidence="3" key="1">
    <citation type="journal article" date="2017" name="Gigascience">
        <title>The genome draft of coconut (Cocos nucifera).</title>
        <authorList>
            <person name="Xiao Y."/>
            <person name="Xu P."/>
            <person name="Fan H."/>
            <person name="Baudouin L."/>
            <person name="Xia W."/>
            <person name="Bocs S."/>
            <person name="Xu J."/>
            <person name="Li Q."/>
            <person name="Guo A."/>
            <person name="Zhou L."/>
            <person name="Li J."/>
            <person name="Wu Y."/>
            <person name="Ma Z."/>
            <person name="Armero A."/>
            <person name="Issali A.E."/>
            <person name="Liu N."/>
            <person name="Peng M."/>
            <person name="Yang Y."/>
        </authorList>
    </citation>
    <scope>NUCLEOTIDE SEQUENCE</scope>
    <source>
        <tissue evidence="3">Spear leaf of Hainan Tall coconut</tissue>
    </source>
</reference>
<reference evidence="3" key="2">
    <citation type="submission" date="2019-07" db="EMBL/GenBank/DDBJ databases">
        <authorList>
            <person name="Yang Y."/>
            <person name="Bocs S."/>
            <person name="Baudouin L."/>
        </authorList>
    </citation>
    <scope>NUCLEOTIDE SEQUENCE</scope>
    <source>
        <tissue evidence="3">Spear leaf of Hainan Tall coconut</tissue>
    </source>
</reference>
<feature type="region of interest" description="Disordered" evidence="2">
    <location>
        <begin position="214"/>
        <end position="249"/>
    </location>
</feature>
<evidence type="ECO:0000256" key="2">
    <source>
        <dbReference type="SAM" id="MobiDB-lite"/>
    </source>
</evidence>
<evidence type="ECO:0000256" key="1">
    <source>
        <dbReference type="SAM" id="Coils"/>
    </source>
</evidence>